<accession>A0ABT6NQ35</accession>
<evidence type="ECO:0000313" key="9">
    <source>
        <dbReference type="Proteomes" id="UP001160301"/>
    </source>
</evidence>
<keyword evidence="1 8" id="KW-0808">Transferase</keyword>
<dbReference type="InterPro" id="IPR011009">
    <property type="entry name" value="Kinase-like_dom_sf"/>
</dbReference>
<dbReference type="Gene3D" id="3.30.200.20">
    <property type="entry name" value="Phosphorylase Kinase, domain 1"/>
    <property type="match status" value="1"/>
</dbReference>
<comment type="caution">
    <text evidence="8">The sequence shown here is derived from an EMBL/GenBank/DDBJ whole genome shotgun (WGS) entry which is preliminary data.</text>
</comment>
<dbReference type="SMART" id="SM00220">
    <property type="entry name" value="S_TKc"/>
    <property type="match status" value="1"/>
</dbReference>
<proteinExistence type="predicted"/>
<dbReference type="PANTHER" id="PTHR43289">
    <property type="entry name" value="MITOGEN-ACTIVATED PROTEIN KINASE KINASE KINASE 20-RELATED"/>
    <property type="match status" value="1"/>
</dbReference>
<dbReference type="Pfam" id="PF00069">
    <property type="entry name" value="Pkinase"/>
    <property type="match status" value="1"/>
</dbReference>
<dbReference type="PROSITE" id="PS00108">
    <property type="entry name" value="PROTEIN_KINASE_ST"/>
    <property type="match status" value="1"/>
</dbReference>
<organism evidence="8 9">
    <name type="scientific">Polyangium sorediatum</name>
    <dbReference type="NCBI Taxonomy" id="889274"/>
    <lineage>
        <taxon>Bacteria</taxon>
        <taxon>Pseudomonadati</taxon>
        <taxon>Myxococcota</taxon>
        <taxon>Polyangia</taxon>
        <taxon>Polyangiales</taxon>
        <taxon>Polyangiaceae</taxon>
        <taxon>Polyangium</taxon>
    </lineage>
</organism>
<dbReference type="PROSITE" id="PS50011">
    <property type="entry name" value="PROTEIN_KINASE_DOM"/>
    <property type="match status" value="1"/>
</dbReference>
<keyword evidence="4" id="KW-0067">ATP-binding</keyword>
<evidence type="ECO:0000256" key="5">
    <source>
        <dbReference type="SAM" id="MobiDB-lite"/>
    </source>
</evidence>
<evidence type="ECO:0000256" key="6">
    <source>
        <dbReference type="SAM" id="Phobius"/>
    </source>
</evidence>
<gene>
    <name evidence="8" type="ORF">QHF89_13055</name>
</gene>
<dbReference type="RefSeq" id="WP_284720433.1">
    <property type="nucleotide sequence ID" value="NZ_JARZHI010000008.1"/>
</dbReference>
<dbReference type="EC" id="2.7.11.1" evidence="8"/>
<evidence type="ECO:0000256" key="4">
    <source>
        <dbReference type="ARBA" id="ARBA00022840"/>
    </source>
</evidence>
<reference evidence="8 9" key="1">
    <citation type="submission" date="2023-04" db="EMBL/GenBank/DDBJ databases">
        <title>The genome sequence of Polyangium sorediatum DSM14670.</title>
        <authorList>
            <person name="Zhang X."/>
        </authorList>
    </citation>
    <scope>NUCLEOTIDE SEQUENCE [LARGE SCALE GENOMIC DNA]</scope>
    <source>
        <strain evidence="8 9">DSM 14670</strain>
    </source>
</reference>
<evidence type="ECO:0000256" key="3">
    <source>
        <dbReference type="ARBA" id="ARBA00022777"/>
    </source>
</evidence>
<dbReference type="EMBL" id="JARZHI010000008">
    <property type="protein sequence ID" value="MDI1430437.1"/>
    <property type="molecule type" value="Genomic_DNA"/>
</dbReference>
<dbReference type="GO" id="GO:0004674">
    <property type="term" value="F:protein serine/threonine kinase activity"/>
    <property type="evidence" value="ECO:0007669"/>
    <property type="project" value="UniProtKB-EC"/>
</dbReference>
<protein>
    <submittedName>
        <fullName evidence="8">Serine/threonine-protein kinase</fullName>
        <ecNumber evidence="8">2.7.11.1</ecNumber>
    </submittedName>
</protein>
<keyword evidence="3 8" id="KW-0418">Kinase</keyword>
<keyword evidence="6" id="KW-0812">Transmembrane</keyword>
<keyword evidence="2" id="KW-0547">Nucleotide-binding</keyword>
<evidence type="ECO:0000256" key="2">
    <source>
        <dbReference type="ARBA" id="ARBA00022741"/>
    </source>
</evidence>
<feature type="compositionally biased region" description="Low complexity" evidence="5">
    <location>
        <begin position="462"/>
        <end position="485"/>
    </location>
</feature>
<name>A0ABT6NQ35_9BACT</name>
<evidence type="ECO:0000259" key="7">
    <source>
        <dbReference type="PROSITE" id="PS50011"/>
    </source>
</evidence>
<dbReference type="Proteomes" id="UP001160301">
    <property type="component" value="Unassembled WGS sequence"/>
</dbReference>
<keyword evidence="6" id="KW-0472">Membrane</keyword>
<sequence>MSSDLAAGSIFAGRYRVERRIAAGGMGAVYEVVHLETNRRRALKVMHANFLQSDDLRGRFRQEARVAAEIESEYIVDVFDAGIDDATGMPFLVMELLRGEELGKRLRHTGPLPPAEVVSYLHQTSLALDKTHRAHIVHRDLKPDNLFLCEREDGPPRIKVLDFGIAKIVAAGSTAAGATQSLGTPLYMAPEQFLMESSVSPATDIFALGMIAFTLLVGKAYWFEESRGGANVFAFAAQAAIGPREPASARAGRLGVSLPPAFDGWFARATAKTPSERFPSATSAVKALAEALGVAQPGLGGSGVFPPGAFPRPSFASRPSEVAISTLDTQATTPMAPRRAPLPSGAEFGVMTPVGQAGTPMGPVMTPLGSGMTAVPAGRRSSPAGLIAAGVGLACLLVALVLFFALSSREEAKTPEPAAAAPSAQPVVATAAPVVVPAAPVETAEVAPAAIASASAAPVVSAAAATPTSTPATTTQSTKTSGTPAGKTAKPKSTWSRD</sequence>
<feature type="transmembrane region" description="Helical" evidence="6">
    <location>
        <begin position="384"/>
        <end position="406"/>
    </location>
</feature>
<keyword evidence="9" id="KW-1185">Reference proteome</keyword>
<evidence type="ECO:0000256" key="1">
    <source>
        <dbReference type="ARBA" id="ARBA00022679"/>
    </source>
</evidence>
<dbReference type="PANTHER" id="PTHR43289:SF34">
    <property type="entry name" value="SERINE_THREONINE-PROTEIN KINASE YBDM-RELATED"/>
    <property type="match status" value="1"/>
</dbReference>
<evidence type="ECO:0000313" key="8">
    <source>
        <dbReference type="EMBL" id="MDI1430437.1"/>
    </source>
</evidence>
<dbReference type="SUPFAM" id="SSF56112">
    <property type="entry name" value="Protein kinase-like (PK-like)"/>
    <property type="match status" value="1"/>
</dbReference>
<feature type="region of interest" description="Disordered" evidence="5">
    <location>
        <begin position="462"/>
        <end position="498"/>
    </location>
</feature>
<keyword evidence="6" id="KW-1133">Transmembrane helix</keyword>
<feature type="domain" description="Protein kinase" evidence="7">
    <location>
        <begin position="15"/>
        <end position="299"/>
    </location>
</feature>
<dbReference type="InterPro" id="IPR008271">
    <property type="entry name" value="Ser/Thr_kinase_AS"/>
</dbReference>
<dbReference type="CDD" id="cd14014">
    <property type="entry name" value="STKc_PknB_like"/>
    <property type="match status" value="1"/>
</dbReference>
<dbReference type="InterPro" id="IPR000719">
    <property type="entry name" value="Prot_kinase_dom"/>
</dbReference>
<dbReference type="Gene3D" id="1.10.510.10">
    <property type="entry name" value="Transferase(Phosphotransferase) domain 1"/>
    <property type="match status" value="1"/>
</dbReference>